<evidence type="ECO:0000313" key="4">
    <source>
        <dbReference type="EMBL" id="SDF04693.1"/>
    </source>
</evidence>
<dbReference type="Gene3D" id="3.40.50.2300">
    <property type="match status" value="1"/>
</dbReference>
<keyword evidence="5" id="KW-1185">Reference proteome</keyword>
<dbReference type="EMBL" id="FNBW01000001">
    <property type="protein sequence ID" value="SDF04693.1"/>
    <property type="molecule type" value="Genomic_DNA"/>
</dbReference>
<dbReference type="SUPFAM" id="SSF52172">
    <property type="entry name" value="CheY-like"/>
    <property type="match status" value="1"/>
</dbReference>
<dbReference type="RefSeq" id="WP_028792971.1">
    <property type="nucleotide sequence ID" value="NZ_FNBW01000001.1"/>
</dbReference>
<comment type="caution">
    <text evidence="4">The sequence shown here is derived from an EMBL/GenBank/DDBJ whole genome shotgun (WGS) entry which is preliminary data.</text>
</comment>
<dbReference type="SMART" id="SM00448">
    <property type="entry name" value="REC"/>
    <property type="match status" value="1"/>
</dbReference>
<sequence length="120" mass="13108">MTTAQTVLIVEDEFLIRLSACETFTEAGFVVLQAESGEQAVEILSDDSQIDVVFTDIRLGGALTGWDVAEEARIKRPDVRVIYASGNAIDPTRNVSGSQFFGKPYDPEVIVDACRRPAAR</sequence>
<name>A0A8G2BDQ9_9PROT</name>
<dbReference type="Proteomes" id="UP000198615">
    <property type="component" value="Unassembled WGS sequence"/>
</dbReference>
<keyword evidence="1 2" id="KW-0597">Phosphoprotein</keyword>
<organism evidence="4 5">
    <name type="scientific">Thalassobaculum litoreum DSM 18839</name>
    <dbReference type="NCBI Taxonomy" id="1123362"/>
    <lineage>
        <taxon>Bacteria</taxon>
        <taxon>Pseudomonadati</taxon>
        <taxon>Pseudomonadota</taxon>
        <taxon>Alphaproteobacteria</taxon>
        <taxon>Rhodospirillales</taxon>
        <taxon>Thalassobaculaceae</taxon>
        <taxon>Thalassobaculum</taxon>
    </lineage>
</organism>
<dbReference type="InterPro" id="IPR001789">
    <property type="entry name" value="Sig_transdc_resp-reg_receiver"/>
</dbReference>
<proteinExistence type="predicted"/>
<reference evidence="4 5" key="1">
    <citation type="submission" date="2016-10" db="EMBL/GenBank/DDBJ databases">
        <authorList>
            <person name="Varghese N."/>
            <person name="Submissions S."/>
        </authorList>
    </citation>
    <scope>NUCLEOTIDE SEQUENCE [LARGE SCALE GENOMIC DNA]</scope>
    <source>
        <strain evidence="4 5">DSM 18839</strain>
    </source>
</reference>
<dbReference type="InterPro" id="IPR011006">
    <property type="entry name" value="CheY-like_superfamily"/>
</dbReference>
<feature type="modified residue" description="4-aspartylphosphate" evidence="2">
    <location>
        <position position="56"/>
    </location>
</feature>
<evidence type="ECO:0000313" key="5">
    <source>
        <dbReference type="Proteomes" id="UP000198615"/>
    </source>
</evidence>
<dbReference type="PANTHER" id="PTHR44591:SF3">
    <property type="entry name" value="RESPONSE REGULATORY DOMAIN-CONTAINING PROTEIN"/>
    <property type="match status" value="1"/>
</dbReference>
<evidence type="ECO:0000256" key="1">
    <source>
        <dbReference type="ARBA" id="ARBA00022553"/>
    </source>
</evidence>
<dbReference type="PROSITE" id="PS50110">
    <property type="entry name" value="RESPONSE_REGULATORY"/>
    <property type="match status" value="1"/>
</dbReference>
<dbReference type="PANTHER" id="PTHR44591">
    <property type="entry name" value="STRESS RESPONSE REGULATOR PROTEIN 1"/>
    <property type="match status" value="1"/>
</dbReference>
<dbReference type="OrthoDB" id="8019678at2"/>
<protein>
    <submittedName>
        <fullName evidence="4">Response regulator receiver domain-containing protein</fullName>
    </submittedName>
</protein>
<dbReference type="GO" id="GO:0000160">
    <property type="term" value="P:phosphorelay signal transduction system"/>
    <property type="evidence" value="ECO:0007669"/>
    <property type="project" value="InterPro"/>
</dbReference>
<gene>
    <name evidence="4" type="ORF">SAMN05660686_00024</name>
</gene>
<feature type="domain" description="Response regulatory" evidence="3">
    <location>
        <begin position="6"/>
        <end position="118"/>
    </location>
</feature>
<dbReference type="AlphaFoldDB" id="A0A8G2BDQ9"/>
<evidence type="ECO:0000259" key="3">
    <source>
        <dbReference type="PROSITE" id="PS50110"/>
    </source>
</evidence>
<dbReference type="Pfam" id="PF00072">
    <property type="entry name" value="Response_reg"/>
    <property type="match status" value="1"/>
</dbReference>
<dbReference type="InterPro" id="IPR050595">
    <property type="entry name" value="Bact_response_regulator"/>
</dbReference>
<accession>A0A8G2BDQ9</accession>
<evidence type="ECO:0000256" key="2">
    <source>
        <dbReference type="PROSITE-ProRule" id="PRU00169"/>
    </source>
</evidence>